<dbReference type="PANTHER" id="PTHR42794">
    <property type="entry name" value="HEMIN IMPORT ATP-BINDING PROTEIN HMUV"/>
    <property type="match status" value="1"/>
</dbReference>
<evidence type="ECO:0000256" key="1">
    <source>
        <dbReference type="ARBA" id="ARBA00022448"/>
    </source>
</evidence>
<reference evidence="7 8" key="1">
    <citation type="submission" date="2023-01" db="EMBL/GenBank/DDBJ databases">
        <title>Vibrio sp. KJ40-1 sp.nov, isolated from marine algae.</title>
        <authorList>
            <person name="Butt M."/>
            <person name="Kim J.M.J."/>
            <person name="Jeon C.O.C."/>
        </authorList>
    </citation>
    <scope>NUCLEOTIDE SEQUENCE [LARGE SCALE GENOMIC DNA]</scope>
    <source>
        <strain evidence="7 8">KJ40-1</strain>
    </source>
</reference>
<comment type="function">
    <text evidence="5">Part of the ABC transporter complex HmuTUV involved in hemin import. Responsible for energy coupling to the transport system.</text>
</comment>
<dbReference type="Pfam" id="PF00005">
    <property type="entry name" value="ABC_tran"/>
    <property type="match status" value="1"/>
</dbReference>
<name>A0ABT4YUI5_9VIBR</name>
<keyword evidence="2" id="KW-0547">Nucleotide-binding</keyword>
<dbReference type="PANTHER" id="PTHR42794:SF1">
    <property type="entry name" value="HEMIN IMPORT ATP-BINDING PROTEIN HMUV"/>
    <property type="match status" value="1"/>
</dbReference>
<dbReference type="PROSITE" id="PS00211">
    <property type="entry name" value="ABC_TRANSPORTER_1"/>
    <property type="match status" value="1"/>
</dbReference>
<dbReference type="Gene3D" id="3.40.50.300">
    <property type="entry name" value="P-loop containing nucleotide triphosphate hydrolases"/>
    <property type="match status" value="1"/>
</dbReference>
<dbReference type="InterPro" id="IPR017871">
    <property type="entry name" value="ABC_transporter-like_CS"/>
</dbReference>
<dbReference type="PROSITE" id="PS50893">
    <property type="entry name" value="ABC_TRANSPORTER_2"/>
    <property type="match status" value="1"/>
</dbReference>
<evidence type="ECO:0000256" key="2">
    <source>
        <dbReference type="ARBA" id="ARBA00022741"/>
    </source>
</evidence>
<feature type="domain" description="ABC transporter" evidence="6">
    <location>
        <begin position="1"/>
        <end position="211"/>
    </location>
</feature>
<accession>A0ABT4YUI5</accession>
<dbReference type="InterPro" id="IPR003439">
    <property type="entry name" value="ABC_transporter-like_ATP-bd"/>
</dbReference>
<gene>
    <name evidence="7" type="ORF">PGX00_16950</name>
</gene>
<dbReference type="SUPFAM" id="SSF52540">
    <property type="entry name" value="P-loop containing nucleoside triphosphate hydrolases"/>
    <property type="match status" value="1"/>
</dbReference>
<dbReference type="GO" id="GO:0005524">
    <property type="term" value="F:ATP binding"/>
    <property type="evidence" value="ECO:0007669"/>
    <property type="project" value="UniProtKB-KW"/>
</dbReference>
<dbReference type="EMBL" id="JAQLOI010000003">
    <property type="protein sequence ID" value="MDB1125240.1"/>
    <property type="molecule type" value="Genomic_DNA"/>
</dbReference>
<dbReference type="CDD" id="cd03214">
    <property type="entry name" value="ABC_Iron-Siderophores_B12_Hemin"/>
    <property type="match status" value="1"/>
</dbReference>
<dbReference type="SMART" id="SM00382">
    <property type="entry name" value="AAA"/>
    <property type="match status" value="1"/>
</dbReference>
<comment type="caution">
    <text evidence="7">The sequence shown here is derived from an EMBL/GenBank/DDBJ whole genome shotgun (WGS) entry which is preliminary data.</text>
</comment>
<evidence type="ECO:0000259" key="6">
    <source>
        <dbReference type="PROSITE" id="PS50893"/>
    </source>
</evidence>
<evidence type="ECO:0000313" key="8">
    <source>
        <dbReference type="Proteomes" id="UP001210678"/>
    </source>
</evidence>
<evidence type="ECO:0000313" key="7">
    <source>
        <dbReference type="EMBL" id="MDB1125240.1"/>
    </source>
</evidence>
<dbReference type="RefSeq" id="WP_272138765.1">
    <property type="nucleotide sequence ID" value="NZ_JAQLOI010000003.1"/>
</dbReference>
<protein>
    <submittedName>
        <fullName evidence="7">ABC transporter ATP-binding protein</fullName>
    </submittedName>
</protein>
<dbReference type="Proteomes" id="UP001210678">
    <property type="component" value="Unassembled WGS sequence"/>
</dbReference>
<keyword evidence="1" id="KW-0813">Transport</keyword>
<proteinExistence type="predicted"/>
<dbReference type="InterPro" id="IPR027417">
    <property type="entry name" value="P-loop_NTPase"/>
</dbReference>
<keyword evidence="3 7" id="KW-0067">ATP-binding</keyword>
<organism evidence="7 8">
    <name type="scientific">Vibrio algarum</name>
    <dbReference type="NCBI Taxonomy" id="3020714"/>
    <lineage>
        <taxon>Bacteria</taxon>
        <taxon>Pseudomonadati</taxon>
        <taxon>Pseudomonadota</taxon>
        <taxon>Gammaproteobacteria</taxon>
        <taxon>Vibrionales</taxon>
        <taxon>Vibrionaceae</taxon>
        <taxon>Vibrio</taxon>
    </lineage>
</organism>
<evidence type="ECO:0000256" key="4">
    <source>
        <dbReference type="ARBA" id="ARBA00022967"/>
    </source>
</evidence>
<keyword evidence="8" id="KW-1185">Reference proteome</keyword>
<evidence type="ECO:0000256" key="5">
    <source>
        <dbReference type="ARBA" id="ARBA00037066"/>
    </source>
</evidence>
<evidence type="ECO:0000256" key="3">
    <source>
        <dbReference type="ARBA" id="ARBA00022840"/>
    </source>
</evidence>
<dbReference type="InterPro" id="IPR003593">
    <property type="entry name" value="AAA+_ATPase"/>
</dbReference>
<sequence length="211" mass="24104">MADIQIKNLNYQRADFALTIESLNIRSGEKVALMGENGCGKSTLINLMAGLIEANAKSIFYQNERLEKISHSKRAHLFSVLPQFSDISFPFRVCEVVLLGRFAKLTGVDFNQSDRDKSLNLMQLLDIDQYAQRSFSDLSGGEKRRVMIARVLNQEAPIIYLDEPNSSLDIRHTLQIFEHLRQLPQTVISSVHDVNLAYQYFDRFLFLKTAT</sequence>
<keyword evidence="4" id="KW-1278">Translocase</keyword>